<dbReference type="Gene3D" id="1.10.10.60">
    <property type="entry name" value="Homeodomain-like"/>
    <property type="match status" value="1"/>
</dbReference>
<sequence length="68" mass="7867">MSASKLNNYNKLTMEKKYRLIQVAGQKNSSQRSLAQEFKLSLGAVNKILKQKYDIIEIYKTRLNSCIL</sequence>
<dbReference type="Proteomes" id="UP000276133">
    <property type="component" value="Unassembled WGS sequence"/>
</dbReference>
<reference evidence="1 2" key="1">
    <citation type="journal article" date="2018" name="Sci. Rep.">
        <title>Genomic signatures of local adaptation to the degree of environmental predictability in rotifers.</title>
        <authorList>
            <person name="Franch-Gras L."/>
            <person name="Hahn C."/>
            <person name="Garcia-Roger E.M."/>
            <person name="Carmona M.J."/>
            <person name="Serra M."/>
            <person name="Gomez A."/>
        </authorList>
    </citation>
    <scope>NUCLEOTIDE SEQUENCE [LARGE SCALE GENOMIC DNA]</scope>
    <source>
        <strain evidence="1">HYR1</strain>
    </source>
</reference>
<accession>A0A3M7SCM2</accession>
<proteinExistence type="predicted"/>
<dbReference type="InterPro" id="IPR009057">
    <property type="entry name" value="Homeodomain-like_sf"/>
</dbReference>
<dbReference type="SUPFAM" id="SSF46689">
    <property type="entry name" value="Homeodomain-like"/>
    <property type="match status" value="1"/>
</dbReference>
<evidence type="ECO:0000313" key="1">
    <source>
        <dbReference type="EMBL" id="RNA33288.1"/>
    </source>
</evidence>
<dbReference type="EMBL" id="REGN01001660">
    <property type="protein sequence ID" value="RNA33288.1"/>
    <property type="molecule type" value="Genomic_DNA"/>
</dbReference>
<comment type="caution">
    <text evidence="1">The sequence shown here is derived from an EMBL/GenBank/DDBJ whole genome shotgun (WGS) entry which is preliminary data.</text>
</comment>
<organism evidence="1 2">
    <name type="scientific">Brachionus plicatilis</name>
    <name type="common">Marine rotifer</name>
    <name type="synonym">Brachionus muelleri</name>
    <dbReference type="NCBI Taxonomy" id="10195"/>
    <lineage>
        <taxon>Eukaryota</taxon>
        <taxon>Metazoa</taxon>
        <taxon>Spiralia</taxon>
        <taxon>Gnathifera</taxon>
        <taxon>Rotifera</taxon>
        <taxon>Eurotatoria</taxon>
        <taxon>Monogononta</taxon>
        <taxon>Pseudotrocha</taxon>
        <taxon>Ploima</taxon>
        <taxon>Brachionidae</taxon>
        <taxon>Brachionus</taxon>
    </lineage>
</organism>
<keyword evidence="2" id="KW-1185">Reference proteome</keyword>
<protein>
    <submittedName>
        <fullName evidence="1">Uncharacterized protein</fullName>
    </submittedName>
</protein>
<gene>
    <name evidence="1" type="ORF">BpHYR1_000713</name>
</gene>
<name>A0A3M7SCM2_BRAPC</name>
<dbReference type="AlphaFoldDB" id="A0A3M7SCM2"/>
<evidence type="ECO:0000313" key="2">
    <source>
        <dbReference type="Proteomes" id="UP000276133"/>
    </source>
</evidence>